<keyword evidence="1" id="KW-0472">Membrane</keyword>
<gene>
    <name evidence="2" type="ORF">D4Z93_07815</name>
</gene>
<dbReference type="EMBL" id="CP032416">
    <property type="protein sequence ID" value="AYD40434.1"/>
    <property type="molecule type" value="Genomic_DNA"/>
</dbReference>
<feature type="transmembrane region" description="Helical" evidence="1">
    <location>
        <begin position="412"/>
        <end position="430"/>
    </location>
</feature>
<dbReference type="Proteomes" id="UP000266301">
    <property type="component" value="Chromosome"/>
</dbReference>
<dbReference type="OrthoDB" id="1779709at2"/>
<dbReference type="RefSeq" id="WP_119972169.1">
    <property type="nucleotide sequence ID" value="NZ_CP032416.1"/>
</dbReference>
<evidence type="ECO:0000256" key="1">
    <source>
        <dbReference type="SAM" id="Phobius"/>
    </source>
</evidence>
<sequence length="440" mass="50905">MMFNKIKFPILIILIFTSMCIFCQMKTEASENKVLLVYDSYKEFGSEENKLNSLVHIILSTGNGVDIVNINSFDKKSIDKYETVFILYNNSSKVPGSLIKSLLEFRGKIIWVGRNFNLNLESYRNVKYIPYFSEKDSTYNTLSKYYYDIFNNKKVNGPKVYLLLDKVYPFIDIEAFVKKIDFLYDQGIPFVCSVMPVYENQDFDAMERFCKVLRYAQSKGGKIILHSSILKGNNIPGKDVQDKMSLAQQIYIKYGVYPLALDIPDSFFYKNDYKNLIHSSNDIFVENDKNIGVISFKKYSISGFDKVINKVYISDNYNYEPLQITCDTAFCFDSDLNLDSFKSQIRCAVGNGMYFNNSEYLNNVITLGGIKLSNKNFDKLLNNKLVDNKDSNSKVSEKNNKTVDITNANNRIIKITIGVCILFVIIVLINRRIERRKFFR</sequence>
<organism evidence="2 3">
    <name type="scientific">Clostridium fermenticellae</name>
    <dbReference type="NCBI Taxonomy" id="2068654"/>
    <lineage>
        <taxon>Bacteria</taxon>
        <taxon>Bacillati</taxon>
        <taxon>Bacillota</taxon>
        <taxon>Clostridia</taxon>
        <taxon>Eubacteriales</taxon>
        <taxon>Clostridiaceae</taxon>
        <taxon>Clostridium</taxon>
    </lineage>
</organism>
<dbReference type="InterPro" id="IPR018763">
    <property type="entry name" value="DUF2334"/>
</dbReference>
<proteinExistence type="predicted"/>
<accession>A0A386H469</accession>
<keyword evidence="1" id="KW-1133">Transmembrane helix</keyword>
<evidence type="ECO:0000313" key="3">
    <source>
        <dbReference type="Proteomes" id="UP000266301"/>
    </source>
</evidence>
<reference evidence="2 3" key="1">
    <citation type="journal article" date="2019" name="Int. J. Syst. Evol. Microbiol.">
        <title>Clostridium fermenticellae sp. nov., isolated from the mud in a fermentation cellar for the production of the Chinese liquor, baijiu.</title>
        <authorList>
            <person name="Xu P.X."/>
            <person name="Chai L.J."/>
            <person name="Qiu T."/>
            <person name="Zhang X.J."/>
            <person name="Lu Z.M."/>
            <person name="Xiao C."/>
            <person name="Wang S.T."/>
            <person name="Shen C.H."/>
            <person name="Shi J.S."/>
            <person name="Xu Z.H."/>
        </authorList>
    </citation>
    <scope>NUCLEOTIDE SEQUENCE [LARGE SCALE GENOMIC DNA]</scope>
    <source>
        <strain evidence="2 3">JN500901</strain>
    </source>
</reference>
<dbReference type="AlphaFoldDB" id="A0A386H469"/>
<evidence type="ECO:0000313" key="2">
    <source>
        <dbReference type="EMBL" id="AYD40434.1"/>
    </source>
</evidence>
<keyword evidence="1" id="KW-0812">Transmembrane</keyword>
<dbReference type="KEGG" id="cfer:D4Z93_07815"/>
<name>A0A386H469_9CLOT</name>
<protein>
    <submittedName>
        <fullName evidence="2">DUF2334 domain-containing protein</fullName>
    </submittedName>
</protein>
<dbReference type="Pfam" id="PF10096">
    <property type="entry name" value="DUF2334"/>
    <property type="match status" value="1"/>
</dbReference>
<keyword evidence="3" id="KW-1185">Reference proteome</keyword>